<gene>
    <name evidence="1" type="ORF">Afil01_47590</name>
</gene>
<dbReference type="InterPro" id="IPR001036">
    <property type="entry name" value="Acrflvin-R"/>
</dbReference>
<dbReference type="PANTHER" id="PTHR32063">
    <property type="match status" value="1"/>
</dbReference>
<dbReference type="InterPro" id="IPR027463">
    <property type="entry name" value="AcrB_DN_DC_subdom"/>
</dbReference>
<evidence type="ECO:0008006" key="3">
    <source>
        <dbReference type="Google" id="ProtNLM"/>
    </source>
</evidence>
<dbReference type="PANTHER" id="PTHR32063:SF0">
    <property type="entry name" value="SWARMING MOTILITY PROTEIN SWRC"/>
    <property type="match status" value="1"/>
</dbReference>
<proteinExistence type="predicted"/>
<dbReference type="Gene3D" id="3.30.2090.10">
    <property type="entry name" value="Multidrug efflux transporter AcrB TolC docking domain, DN and DC subdomains"/>
    <property type="match status" value="1"/>
</dbReference>
<dbReference type="Proteomes" id="UP001165079">
    <property type="component" value="Unassembled WGS sequence"/>
</dbReference>
<evidence type="ECO:0000313" key="2">
    <source>
        <dbReference type="Proteomes" id="UP001165079"/>
    </source>
</evidence>
<dbReference type="AlphaFoldDB" id="A0A9W6SQD4"/>
<protein>
    <recommendedName>
        <fullName evidence="3">AcrB/AcrD/AcrF family protein</fullName>
    </recommendedName>
</protein>
<accession>A0A9W6SQD4</accession>
<name>A0A9W6SQD4_9ACTN</name>
<dbReference type="Pfam" id="PF00873">
    <property type="entry name" value="ACR_tran"/>
    <property type="match status" value="1"/>
</dbReference>
<dbReference type="EMBL" id="BSTX01000003">
    <property type="protein sequence ID" value="GLZ79952.1"/>
    <property type="molecule type" value="Genomic_DNA"/>
</dbReference>
<keyword evidence="2" id="KW-1185">Reference proteome</keyword>
<dbReference type="Gene3D" id="1.20.1640.10">
    <property type="entry name" value="Multidrug efflux transporter AcrB transmembrane domain"/>
    <property type="match status" value="1"/>
</dbReference>
<sequence>MSFLTRWSLANRGLVALITLVLAGFAAYATPNLKQQLIPSMSFPMVSVIAAYPGAAPDIVESEVTTPIEDALRGVDGIKEVISTSSESRTNVRVRFDFGADIDRAQAEVQQALAKAKLPDDVDPQTFVGSTDDMPIIQLAATSGLGEDALTERLNAKVVPELEGIPGVKEVSVGGAREKVVTITADTAALARKGLTLQAIGTAVQGAGRPFPVGAVTADGSTLTIQAGDA</sequence>
<dbReference type="GO" id="GO:0042910">
    <property type="term" value="F:xenobiotic transmembrane transporter activity"/>
    <property type="evidence" value="ECO:0007669"/>
    <property type="project" value="TreeGrafter"/>
</dbReference>
<reference evidence="1" key="1">
    <citation type="submission" date="2023-03" db="EMBL/GenBank/DDBJ databases">
        <title>Actinorhabdospora filicis NBRC 111898.</title>
        <authorList>
            <person name="Ichikawa N."/>
            <person name="Sato H."/>
            <person name="Tonouchi N."/>
        </authorList>
    </citation>
    <scope>NUCLEOTIDE SEQUENCE</scope>
    <source>
        <strain evidence="1">NBRC 111898</strain>
    </source>
</reference>
<dbReference type="Gene3D" id="3.30.70.1430">
    <property type="entry name" value="Multidrug efflux transporter AcrB pore domain"/>
    <property type="match status" value="1"/>
</dbReference>
<dbReference type="SUPFAM" id="SSF82693">
    <property type="entry name" value="Multidrug efflux transporter AcrB pore domain, PN1, PN2, PC1 and PC2 subdomains"/>
    <property type="match status" value="1"/>
</dbReference>
<dbReference type="GO" id="GO:0005886">
    <property type="term" value="C:plasma membrane"/>
    <property type="evidence" value="ECO:0007669"/>
    <property type="project" value="TreeGrafter"/>
</dbReference>
<evidence type="ECO:0000313" key="1">
    <source>
        <dbReference type="EMBL" id="GLZ79952.1"/>
    </source>
</evidence>
<organism evidence="1 2">
    <name type="scientific">Actinorhabdospora filicis</name>
    <dbReference type="NCBI Taxonomy" id="1785913"/>
    <lineage>
        <taxon>Bacteria</taxon>
        <taxon>Bacillati</taxon>
        <taxon>Actinomycetota</taxon>
        <taxon>Actinomycetes</taxon>
        <taxon>Micromonosporales</taxon>
        <taxon>Micromonosporaceae</taxon>
        <taxon>Actinorhabdospora</taxon>
    </lineage>
</organism>
<dbReference type="Gene3D" id="3.30.70.1320">
    <property type="entry name" value="Multidrug efflux transporter AcrB pore domain like"/>
    <property type="match status" value="1"/>
</dbReference>
<comment type="caution">
    <text evidence="1">The sequence shown here is derived from an EMBL/GenBank/DDBJ whole genome shotgun (WGS) entry which is preliminary data.</text>
</comment>